<dbReference type="RefSeq" id="XP_030895577.1">
    <property type="nucleotide sequence ID" value="XM_031039717.1"/>
</dbReference>
<evidence type="ECO:0000313" key="2">
    <source>
        <dbReference type="Proteomes" id="UP000245341"/>
    </source>
</evidence>
<evidence type="ECO:0000313" key="3">
    <source>
        <dbReference type="RefSeq" id="XP_030895577.1"/>
    </source>
</evidence>
<dbReference type="InterPro" id="IPR040778">
    <property type="entry name" value="CASTOR1_N"/>
</dbReference>
<proteinExistence type="predicted"/>
<feature type="domain" description="CASTOR1 N-terminal" evidence="1">
    <location>
        <begin position="9"/>
        <end position="39"/>
    </location>
</feature>
<reference evidence="3" key="1">
    <citation type="submission" date="2025-08" db="UniProtKB">
        <authorList>
            <consortium name="RefSeq"/>
        </authorList>
    </citation>
    <scope>IDENTIFICATION</scope>
    <source>
        <tissue evidence="3">Liver</tissue>
    </source>
</reference>
<organism evidence="2 3">
    <name type="scientific">Leptonychotes weddellii</name>
    <name type="common">Weddell seal</name>
    <name type="synonym">Otaria weddellii</name>
    <dbReference type="NCBI Taxonomy" id="9713"/>
    <lineage>
        <taxon>Eukaryota</taxon>
        <taxon>Metazoa</taxon>
        <taxon>Chordata</taxon>
        <taxon>Craniata</taxon>
        <taxon>Vertebrata</taxon>
        <taxon>Euteleostomi</taxon>
        <taxon>Mammalia</taxon>
        <taxon>Eutheria</taxon>
        <taxon>Laurasiatheria</taxon>
        <taxon>Carnivora</taxon>
        <taxon>Caniformia</taxon>
        <taxon>Pinnipedia</taxon>
        <taxon>Phocidae</taxon>
        <taxon>Monachinae</taxon>
        <taxon>Lobodontini</taxon>
        <taxon>Leptonychotes</taxon>
    </lineage>
</organism>
<accession>A0A7F8RQ40</accession>
<sequence>MELHILEHRLQVASVAKESIPLFTYGLIKLAFLSSKTSRDNDHAYYLASCEDFIRTALPLSLIHYKLQLVFAEDESWFSWPVPGPSLKSPRLGDFSILSDSNKGRFFFCPPGTLPGDTGHLGPRQ</sequence>
<dbReference type="Proteomes" id="UP000245341">
    <property type="component" value="Unplaced"/>
</dbReference>
<name>A0A7F8RQ40_LEPWE</name>
<protein>
    <submittedName>
        <fullName evidence="3">Cytosolic arginine sensor for mTORC1 subunit 2 isoform X2</fullName>
    </submittedName>
</protein>
<dbReference type="AlphaFoldDB" id="A0A7F8RQ40"/>
<keyword evidence="2" id="KW-1185">Reference proteome</keyword>
<dbReference type="CTD" id="729438"/>
<dbReference type="GeneID" id="102735893"/>
<gene>
    <name evidence="3" type="primary">CASTOR2</name>
</gene>
<dbReference type="Pfam" id="PF18700">
    <property type="entry name" value="Castor1_N"/>
    <property type="match status" value="1"/>
</dbReference>
<evidence type="ECO:0000259" key="1">
    <source>
        <dbReference type="Pfam" id="PF18700"/>
    </source>
</evidence>